<dbReference type="Pfam" id="PF18845">
    <property type="entry name" value="baeRF_family3"/>
    <property type="match status" value="1"/>
</dbReference>
<name>A0A969PT23_9BACI</name>
<comment type="caution">
    <text evidence="1">The sequence shown here is derived from an EMBL/GenBank/DDBJ whole genome shotgun (WGS) entry which is preliminary data.</text>
</comment>
<accession>A0A969PT23</accession>
<evidence type="ECO:0000313" key="1">
    <source>
        <dbReference type="EMBL" id="NJP37024.1"/>
    </source>
</evidence>
<dbReference type="AlphaFoldDB" id="A0A969PT23"/>
<dbReference type="EMBL" id="JAATHJ010000005">
    <property type="protein sequence ID" value="NJP37024.1"/>
    <property type="molecule type" value="Genomic_DNA"/>
</dbReference>
<gene>
    <name evidence="1" type="ORF">HCN83_05415</name>
</gene>
<organism evidence="1 2">
    <name type="scientific">Alkalicoccus luteus</name>
    <dbReference type="NCBI Taxonomy" id="1237094"/>
    <lineage>
        <taxon>Bacteria</taxon>
        <taxon>Bacillati</taxon>
        <taxon>Bacillota</taxon>
        <taxon>Bacilli</taxon>
        <taxon>Bacillales</taxon>
        <taxon>Bacillaceae</taxon>
        <taxon>Alkalicoccus</taxon>
    </lineage>
</organism>
<sequence length="378" mass="43056">MFELTNHFPHDLFYDARAPFLSLYQATERAGREKQSNAVVFRNMLKDLDRKLREGYPHVKADELVKPLRAIAEDRHFWRTIPESIAVFAAEGRCVVYQLERPVKSMSIVSERPFISPLIRVFQSADDYQLLGLTKDTFRLYQGNRYGLKEITLPEDIPKTKEEVVGDEKKESHLDQVSLSGGNAAYFGQGGRKDEMDKDTEKFFRYVDRYVTDHHSHKTRLPLMLVSVNEHHGLYHKVSSNAYLMEEGIKSDINSLELGELTKRAWNIVEPVYLEKTKKAVDAFETARAHGKGSSHLEEIALALTENRLARLLIEDGRHVAGHIDELTGEVSGARTEERQAGDILGDLTELAFRRHIALIVLPKERMPVTTGAAGIFR</sequence>
<dbReference type="RefSeq" id="WP_168005313.1">
    <property type="nucleotide sequence ID" value="NZ_JAATHJ010000005.1"/>
</dbReference>
<keyword evidence="2" id="KW-1185">Reference proteome</keyword>
<proteinExistence type="predicted"/>
<dbReference type="Proteomes" id="UP000752012">
    <property type="component" value="Unassembled WGS sequence"/>
</dbReference>
<protein>
    <submittedName>
        <fullName evidence="1">Uncharacterized protein</fullName>
    </submittedName>
</protein>
<evidence type="ECO:0000313" key="2">
    <source>
        <dbReference type="Proteomes" id="UP000752012"/>
    </source>
</evidence>
<dbReference type="InterPro" id="IPR041289">
    <property type="entry name" value="Bact_RF_family3"/>
</dbReference>
<reference evidence="1 2" key="1">
    <citation type="submission" date="2020-03" db="EMBL/GenBank/DDBJ databases">
        <title>Assessment of the enzymatic potential of alkaline-tolerant lipase obtained from Bacillus luteus H11 (technogenic soil) for the bioremediation of saline soils contaminated with petroleum substances.</title>
        <authorList>
            <person name="Kalwasinska A."/>
        </authorList>
    </citation>
    <scope>NUCLEOTIDE SEQUENCE [LARGE SCALE GENOMIC DNA]</scope>
    <source>
        <strain evidence="1 2">H11</strain>
    </source>
</reference>